<dbReference type="PANTHER" id="PTHR18896:SF137">
    <property type="entry name" value="PHOSPHOLIPASE D ALPHA 4"/>
    <property type="match status" value="1"/>
</dbReference>
<evidence type="ECO:0000313" key="10">
    <source>
        <dbReference type="EMBL" id="KAH0449699.1"/>
    </source>
</evidence>
<keyword evidence="4" id="KW-0677">Repeat</keyword>
<dbReference type="Pfam" id="PF12357">
    <property type="entry name" value="PLD_C"/>
    <property type="match status" value="1"/>
</dbReference>
<dbReference type="SUPFAM" id="SSF56024">
    <property type="entry name" value="Phospholipase D/nuclease"/>
    <property type="match status" value="1"/>
</dbReference>
<evidence type="ECO:0000256" key="5">
    <source>
        <dbReference type="ARBA" id="ARBA00022801"/>
    </source>
</evidence>
<feature type="domain" description="PLD phosphodiesterase" evidence="9">
    <location>
        <begin position="170"/>
        <end position="197"/>
    </location>
</feature>
<evidence type="ECO:0000256" key="7">
    <source>
        <dbReference type="ARBA" id="ARBA00022963"/>
    </source>
</evidence>
<dbReference type="GO" id="GO:0004630">
    <property type="term" value="F:phospholipase D activity"/>
    <property type="evidence" value="ECO:0007669"/>
    <property type="project" value="UniProtKB-EC"/>
</dbReference>
<dbReference type="Pfam" id="PF00614">
    <property type="entry name" value="PLDc"/>
    <property type="match status" value="1"/>
</dbReference>
<evidence type="ECO:0000256" key="1">
    <source>
        <dbReference type="ARBA" id="ARBA00000798"/>
    </source>
</evidence>
<keyword evidence="11" id="KW-1185">Reference proteome</keyword>
<keyword evidence="6" id="KW-0106">Calcium</keyword>
<dbReference type="GO" id="GO:0005886">
    <property type="term" value="C:plasma membrane"/>
    <property type="evidence" value="ECO:0007669"/>
    <property type="project" value="TreeGrafter"/>
</dbReference>
<dbReference type="EC" id="3.1.4.4" evidence="2"/>
<dbReference type="PROSITE" id="PS50035">
    <property type="entry name" value="PLD"/>
    <property type="match status" value="1"/>
</dbReference>
<comment type="catalytic activity">
    <reaction evidence="1">
        <text>a 1,2-diacyl-sn-glycero-3-phosphocholine + H2O = a 1,2-diacyl-sn-glycero-3-phosphate + choline + H(+)</text>
        <dbReference type="Rhea" id="RHEA:14445"/>
        <dbReference type="ChEBI" id="CHEBI:15354"/>
        <dbReference type="ChEBI" id="CHEBI:15377"/>
        <dbReference type="ChEBI" id="CHEBI:15378"/>
        <dbReference type="ChEBI" id="CHEBI:57643"/>
        <dbReference type="ChEBI" id="CHEBI:58608"/>
        <dbReference type="EC" id="3.1.4.4"/>
    </reaction>
</comment>
<accession>A0AAV7FKK1</accession>
<dbReference type="EMBL" id="JAGFBR010000018">
    <property type="protein sequence ID" value="KAH0449699.1"/>
    <property type="molecule type" value="Genomic_DNA"/>
</dbReference>
<protein>
    <recommendedName>
        <fullName evidence="2">phospholipase D</fullName>
        <ecNumber evidence="2">3.1.4.4</ecNumber>
    </recommendedName>
</protein>
<name>A0AAV7FKK1_DENCH</name>
<evidence type="ECO:0000259" key="9">
    <source>
        <dbReference type="PROSITE" id="PS50035"/>
    </source>
</evidence>
<keyword evidence="8" id="KW-0443">Lipid metabolism</keyword>
<gene>
    <name evidence="10" type="ORF">IEQ34_020391</name>
</gene>
<dbReference type="GO" id="GO:0009395">
    <property type="term" value="P:phospholipid catabolic process"/>
    <property type="evidence" value="ECO:0007669"/>
    <property type="project" value="TreeGrafter"/>
</dbReference>
<dbReference type="InterPro" id="IPR015679">
    <property type="entry name" value="PLipase_D_fam"/>
</dbReference>
<evidence type="ECO:0000256" key="2">
    <source>
        <dbReference type="ARBA" id="ARBA00012027"/>
    </source>
</evidence>
<evidence type="ECO:0000256" key="3">
    <source>
        <dbReference type="ARBA" id="ARBA00022723"/>
    </source>
</evidence>
<comment type="caution">
    <text evidence="10">The sequence shown here is derived from an EMBL/GenBank/DDBJ whole genome shotgun (WGS) entry which is preliminary data.</text>
</comment>
<dbReference type="PANTHER" id="PTHR18896">
    <property type="entry name" value="PHOSPHOLIPASE D"/>
    <property type="match status" value="1"/>
</dbReference>
<dbReference type="Gene3D" id="3.30.870.10">
    <property type="entry name" value="Endonuclease Chain A"/>
    <property type="match status" value="1"/>
</dbReference>
<keyword evidence="3" id="KW-0479">Metal-binding</keyword>
<dbReference type="InterPro" id="IPR001736">
    <property type="entry name" value="PLipase_D/transphosphatidylase"/>
</dbReference>
<organism evidence="10 11">
    <name type="scientific">Dendrobium chrysotoxum</name>
    <name type="common">Orchid</name>
    <dbReference type="NCBI Taxonomy" id="161865"/>
    <lineage>
        <taxon>Eukaryota</taxon>
        <taxon>Viridiplantae</taxon>
        <taxon>Streptophyta</taxon>
        <taxon>Embryophyta</taxon>
        <taxon>Tracheophyta</taxon>
        <taxon>Spermatophyta</taxon>
        <taxon>Magnoliopsida</taxon>
        <taxon>Liliopsida</taxon>
        <taxon>Asparagales</taxon>
        <taxon>Orchidaceae</taxon>
        <taxon>Epidendroideae</taxon>
        <taxon>Malaxideae</taxon>
        <taxon>Dendrobiinae</taxon>
        <taxon>Dendrobium</taxon>
    </lineage>
</organism>
<dbReference type="Proteomes" id="UP000775213">
    <property type="component" value="Unassembled WGS sequence"/>
</dbReference>
<proteinExistence type="predicted"/>
<dbReference type="InterPro" id="IPR024632">
    <property type="entry name" value="PLipase_D_C"/>
</dbReference>
<keyword evidence="7" id="KW-0442">Lipid degradation</keyword>
<reference evidence="10 11" key="1">
    <citation type="journal article" date="2021" name="Hortic Res">
        <title>Chromosome-scale assembly of the Dendrobium chrysotoxum genome enhances the understanding of orchid evolution.</title>
        <authorList>
            <person name="Zhang Y."/>
            <person name="Zhang G.Q."/>
            <person name="Zhang D."/>
            <person name="Liu X.D."/>
            <person name="Xu X.Y."/>
            <person name="Sun W.H."/>
            <person name="Yu X."/>
            <person name="Zhu X."/>
            <person name="Wang Z.W."/>
            <person name="Zhao X."/>
            <person name="Zhong W.Y."/>
            <person name="Chen H."/>
            <person name="Yin W.L."/>
            <person name="Huang T."/>
            <person name="Niu S.C."/>
            <person name="Liu Z.J."/>
        </authorList>
    </citation>
    <scope>NUCLEOTIDE SEQUENCE [LARGE SCALE GENOMIC DNA]</scope>
    <source>
        <strain evidence="10">Lindl</strain>
    </source>
</reference>
<sequence>MDGISVDGLPEKLGTSEHSIHDAYVSAIRRAQRFVYIENQYFMGGCHLWDEDQASGCTNLIPVEIALKVGSKIRAGERFAAYVVIPMWPEGSVGGEAVQSMLHWSRMTMVMMYRVVGEAIRESGVRAHPRDYLNFFCLANREERREGEFVPHSSPPHGSHYWKAQKNRRFMIYVHSKLMIVDDEYILIGSANLNQRSLDGDRDTEIAIGCYQPSSTNGGRRGAIFAYRMTLWYEHAGKIEAAFAEPQSLQCVSTLRGVGDEMWKKYSGEELVDMEGVHLVSYPVDVLEDGSVRDLDGGGGAFPDTSALVRGRRSKIIPPICTT</sequence>
<evidence type="ECO:0000256" key="6">
    <source>
        <dbReference type="ARBA" id="ARBA00022837"/>
    </source>
</evidence>
<evidence type="ECO:0000313" key="11">
    <source>
        <dbReference type="Proteomes" id="UP000775213"/>
    </source>
</evidence>
<dbReference type="AlphaFoldDB" id="A0AAV7FKK1"/>
<evidence type="ECO:0000256" key="8">
    <source>
        <dbReference type="ARBA" id="ARBA00023098"/>
    </source>
</evidence>
<dbReference type="GO" id="GO:0046872">
    <property type="term" value="F:metal ion binding"/>
    <property type="evidence" value="ECO:0007669"/>
    <property type="project" value="UniProtKB-KW"/>
</dbReference>
<dbReference type="SMART" id="SM00155">
    <property type="entry name" value="PLDc"/>
    <property type="match status" value="1"/>
</dbReference>
<evidence type="ECO:0000256" key="4">
    <source>
        <dbReference type="ARBA" id="ARBA00022737"/>
    </source>
</evidence>
<keyword evidence="5" id="KW-0378">Hydrolase</keyword>